<reference evidence="2" key="1">
    <citation type="submission" date="2016-11" db="EMBL/GenBank/DDBJ databases">
        <authorList>
            <person name="Varghese N."/>
            <person name="Submissions S."/>
        </authorList>
    </citation>
    <scope>NUCLEOTIDE SEQUENCE [LARGE SCALE GENOMIC DNA]</scope>
    <source>
        <strain evidence="2">DSM 22623</strain>
    </source>
</reference>
<keyword evidence="2" id="KW-1185">Reference proteome</keyword>
<sequence>MEKVSLTKNIQYNEGKPAIMVLLKTKTSKEIRIVMKKGQEMKEHTAPYPIMVELFEGAIDFGVNGKKTLLQKGDLVALAENVPHDLTCVEDCIIRLSISVHDKPNRIKGLID</sequence>
<dbReference type="RefSeq" id="WP_073319605.1">
    <property type="nucleotide sequence ID" value="NZ_FQYP01000008.1"/>
</dbReference>
<dbReference type="InterPro" id="IPR011051">
    <property type="entry name" value="RmlC_Cupin_sf"/>
</dbReference>
<dbReference type="AlphaFoldDB" id="A0A1M6J6B6"/>
<protein>
    <recommendedName>
        <fullName evidence="3">Cupin domain protein</fullName>
    </recommendedName>
</protein>
<dbReference type="PANTHER" id="PTHR37694">
    <property type="entry name" value="SLR8022 PROTEIN"/>
    <property type="match status" value="1"/>
</dbReference>
<evidence type="ECO:0000313" key="2">
    <source>
        <dbReference type="Proteomes" id="UP000184432"/>
    </source>
</evidence>
<dbReference type="PANTHER" id="PTHR37694:SF1">
    <property type="entry name" value="SLR8022 PROTEIN"/>
    <property type="match status" value="1"/>
</dbReference>
<dbReference type="Proteomes" id="UP000184432">
    <property type="component" value="Unassembled WGS sequence"/>
</dbReference>
<evidence type="ECO:0008006" key="3">
    <source>
        <dbReference type="Google" id="ProtNLM"/>
    </source>
</evidence>
<dbReference type="SUPFAM" id="SSF51182">
    <property type="entry name" value="RmlC-like cupins"/>
    <property type="match status" value="1"/>
</dbReference>
<accession>A0A1M6J6B6</accession>
<proteinExistence type="predicted"/>
<dbReference type="STRING" id="570521.SAMN04488508_108274"/>
<dbReference type="CDD" id="cd02230">
    <property type="entry name" value="cupin_HP0902-like"/>
    <property type="match status" value="1"/>
</dbReference>
<dbReference type="InterPro" id="IPR014710">
    <property type="entry name" value="RmlC-like_jellyroll"/>
</dbReference>
<gene>
    <name evidence="1" type="ORF">SAMN04488508_108274</name>
</gene>
<organism evidence="1 2">
    <name type="scientific">Aquimarina spongiae</name>
    <dbReference type="NCBI Taxonomy" id="570521"/>
    <lineage>
        <taxon>Bacteria</taxon>
        <taxon>Pseudomonadati</taxon>
        <taxon>Bacteroidota</taxon>
        <taxon>Flavobacteriia</taxon>
        <taxon>Flavobacteriales</taxon>
        <taxon>Flavobacteriaceae</taxon>
        <taxon>Aquimarina</taxon>
    </lineage>
</organism>
<evidence type="ECO:0000313" key="1">
    <source>
        <dbReference type="EMBL" id="SHJ42199.1"/>
    </source>
</evidence>
<dbReference type="EMBL" id="FQYP01000008">
    <property type="protein sequence ID" value="SHJ42199.1"/>
    <property type="molecule type" value="Genomic_DNA"/>
</dbReference>
<dbReference type="OrthoDB" id="997205at2"/>
<name>A0A1M6J6B6_9FLAO</name>
<dbReference type="Gene3D" id="2.60.120.10">
    <property type="entry name" value="Jelly Rolls"/>
    <property type="match status" value="1"/>
</dbReference>